<proteinExistence type="predicted"/>
<reference evidence="1 2" key="1">
    <citation type="journal article" date="2014" name="Arch. Microbiol.">
        <title>Arthrobacter enclensis sp. nov., isolated from sediment sample.</title>
        <authorList>
            <person name="Dastager S.G."/>
            <person name="Liu Q."/>
            <person name="Tang S.K."/>
            <person name="Krishnamurthi S."/>
            <person name="Lee J.C."/>
            <person name="Li W.J."/>
        </authorList>
    </citation>
    <scope>NUCLEOTIDE SEQUENCE [LARGE SCALE GENOMIC DNA]</scope>
    <source>
        <strain evidence="1 2">NIO-1008</strain>
    </source>
</reference>
<dbReference type="InterPro" id="IPR014519">
    <property type="entry name" value="UCP024492"/>
</dbReference>
<dbReference type="PIRSF" id="PIRSF024492">
    <property type="entry name" value="UCP024492"/>
    <property type="match status" value="1"/>
</dbReference>
<dbReference type="Pfam" id="PF04343">
    <property type="entry name" value="DUF488"/>
    <property type="match status" value="1"/>
</dbReference>
<dbReference type="Proteomes" id="UP000053199">
    <property type="component" value="Unassembled WGS sequence"/>
</dbReference>
<evidence type="ECO:0008006" key="3">
    <source>
        <dbReference type="Google" id="ProtNLM"/>
    </source>
</evidence>
<evidence type="ECO:0000313" key="1">
    <source>
        <dbReference type="EMBL" id="KSU75858.1"/>
    </source>
</evidence>
<keyword evidence="2" id="KW-1185">Reference proteome</keyword>
<dbReference type="PANTHER" id="PTHR39337:SF1">
    <property type="entry name" value="BLR5642 PROTEIN"/>
    <property type="match status" value="1"/>
</dbReference>
<organism evidence="1 2">
    <name type="scientific">Pseudarthrobacter enclensis</name>
    <dbReference type="NCBI Taxonomy" id="993070"/>
    <lineage>
        <taxon>Bacteria</taxon>
        <taxon>Bacillati</taxon>
        <taxon>Actinomycetota</taxon>
        <taxon>Actinomycetes</taxon>
        <taxon>Micrococcales</taxon>
        <taxon>Micrococcaceae</taxon>
        <taxon>Pseudarthrobacter</taxon>
    </lineage>
</organism>
<dbReference type="EMBL" id="LNQM01000004">
    <property type="protein sequence ID" value="KSU75858.1"/>
    <property type="molecule type" value="Genomic_DNA"/>
</dbReference>
<gene>
    <name evidence="1" type="ORF">AS031_10725</name>
</gene>
<name>A0A0V8IM93_9MICC</name>
<dbReference type="PANTHER" id="PTHR39337">
    <property type="entry name" value="BLR5642 PROTEIN"/>
    <property type="match status" value="1"/>
</dbReference>
<dbReference type="AlphaFoldDB" id="A0A0V8IM93"/>
<evidence type="ECO:0000313" key="2">
    <source>
        <dbReference type="Proteomes" id="UP000053199"/>
    </source>
</evidence>
<sequence length="192" mass="20894">MRALLTVGHGTASQEEFTRLLAAADVTSLVDVRIGPGSRKYPHFGKDLMAQWLPDAGISYRWEQRLGGFRKPSPDSPDVALRNDSFRAYAGWMRSAAFGAAAAELLAGARQEQTAIMCSETVWWRCHRRLIADHCVLLAEEPVEHLMPPGRTTPHVPTLGVRVLDGGLVYDAVDGQAPSGPSRPCPAARPNP</sequence>
<protein>
    <recommendedName>
        <fullName evidence="3">DNA repair protein</fullName>
    </recommendedName>
</protein>
<dbReference type="OrthoDB" id="9789109at2"/>
<comment type="caution">
    <text evidence="1">The sequence shown here is derived from an EMBL/GenBank/DDBJ whole genome shotgun (WGS) entry which is preliminary data.</text>
</comment>
<dbReference type="InterPro" id="IPR007438">
    <property type="entry name" value="DUF488"/>
</dbReference>
<accession>A0A0V8IM93</accession>
<dbReference type="RefSeq" id="WP_058268152.1">
    <property type="nucleotide sequence ID" value="NZ_FMAZ01000004.1"/>
</dbReference>